<feature type="region of interest" description="Disordered" evidence="2">
    <location>
        <begin position="82"/>
        <end position="130"/>
    </location>
</feature>
<feature type="non-terminal residue" evidence="3">
    <location>
        <position position="1"/>
    </location>
</feature>
<feature type="compositionally biased region" description="Polar residues" evidence="2">
    <location>
        <begin position="102"/>
        <end position="118"/>
    </location>
</feature>
<accession>A0A7L1RA70</accession>
<feature type="coiled-coil region" evidence="1">
    <location>
        <begin position="30"/>
        <end position="75"/>
    </location>
</feature>
<dbReference type="Proteomes" id="UP000572057">
    <property type="component" value="Unassembled WGS sequence"/>
</dbReference>
<dbReference type="EMBL" id="VXBM01000029">
    <property type="protein sequence ID" value="NXO33901.1"/>
    <property type="molecule type" value="Genomic_DNA"/>
</dbReference>
<organism evidence="3 4">
    <name type="scientific">Helopsaltes ochotensis</name>
    <name type="common">Middendorff's grasshopper-warbler</name>
    <dbReference type="NCBI Taxonomy" id="3150915"/>
    <lineage>
        <taxon>Eukaryota</taxon>
        <taxon>Metazoa</taxon>
        <taxon>Chordata</taxon>
        <taxon>Craniata</taxon>
        <taxon>Vertebrata</taxon>
        <taxon>Euteleostomi</taxon>
        <taxon>Archelosauria</taxon>
        <taxon>Archosauria</taxon>
        <taxon>Dinosauria</taxon>
        <taxon>Saurischia</taxon>
        <taxon>Theropoda</taxon>
        <taxon>Coelurosauria</taxon>
        <taxon>Aves</taxon>
        <taxon>Neognathae</taxon>
        <taxon>Neoaves</taxon>
        <taxon>Telluraves</taxon>
        <taxon>Australaves</taxon>
        <taxon>Passeriformes</taxon>
        <taxon>Sylvioidea</taxon>
        <taxon>Locustellidae</taxon>
        <taxon>Helopsaltes</taxon>
    </lineage>
</organism>
<dbReference type="AlphaFoldDB" id="A0A7L1RA70"/>
<feature type="compositionally biased region" description="Basic and acidic residues" evidence="2">
    <location>
        <begin position="119"/>
        <end position="130"/>
    </location>
</feature>
<evidence type="ECO:0000313" key="3">
    <source>
        <dbReference type="EMBL" id="NXO33901.1"/>
    </source>
</evidence>
<proteinExistence type="predicted"/>
<gene>
    <name evidence="3" type="primary">Cep295_4</name>
    <name evidence="3" type="ORF">LOCOCH_R15186</name>
</gene>
<keyword evidence="1" id="KW-0175">Coiled coil</keyword>
<evidence type="ECO:0000313" key="4">
    <source>
        <dbReference type="Proteomes" id="UP000572057"/>
    </source>
</evidence>
<name>A0A7L1RA70_9PASS</name>
<keyword evidence="4" id="KW-1185">Reference proteome</keyword>
<protein>
    <submittedName>
        <fullName evidence="3">CE295 protein</fullName>
    </submittedName>
</protein>
<sequence>VLENAVAHEKSVLIHPQEQAAKIRMEEAAKIRIEEERQKWYKEIEKQKQEQLALIKRIEEEKALLEADYLKIQMQTCLEEAKKKKEEKEQGQLVHSHGLPSRDQQNQMEHETGSVSETRSPREDSHREMIHNFQQRLLQQKK</sequence>
<dbReference type="OrthoDB" id="9120473at2759"/>
<feature type="non-terminal residue" evidence="3">
    <location>
        <position position="142"/>
    </location>
</feature>
<evidence type="ECO:0000256" key="2">
    <source>
        <dbReference type="SAM" id="MobiDB-lite"/>
    </source>
</evidence>
<evidence type="ECO:0000256" key="1">
    <source>
        <dbReference type="SAM" id="Coils"/>
    </source>
</evidence>
<reference evidence="4" key="1">
    <citation type="submission" date="2019-09" db="EMBL/GenBank/DDBJ databases">
        <title>Bird 10,000 Genomes (B10K) Project - Family phase.</title>
        <authorList>
            <person name="Zhang G."/>
        </authorList>
    </citation>
    <scope>NUCLEOTIDE SEQUENCE [LARGE SCALE GENOMIC DNA]</scope>
</reference>
<comment type="caution">
    <text evidence="3">The sequence shown here is derived from an EMBL/GenBank/DDBJ whole genome shotgun (WGS) entry which is preliminary data.</text>
</comment>